<protein>
    <submittedName>
        <fullName evidence="2">NUDIX hydrolase</fullName>
    </submittedName>
</protein>
<organism evidence="2 3">
    <name type="scientific">Streptomyces seoulensis</name>
    <dbReference type="NCBI Taxonomy" id="73044"/>
    <lineage>
        <taxon>Bacteria</taxon>
        <taxon>Bacillati</taxon>
        <taxon>Actinomycetota</taxon>
        <taxon>Actinomycetes</taxon>
        <taxon>Kitasatosporales</taxon>
        <taxon>Streptomycetaceae</taxon>
        <taxon>Streptomyces</taxon>
    </lineage>
</organism>
<dbReference type="GO" id="GO:0016787">
    <property type="term" value="F:hydrolase activity"/>
    <property type="evidence" value="ECO:0007669"/>
    <property type="project" value="UniProtKB-KW"/>
</dbReference>
<dbReference type="Pfam" id="PF00293">
    <property type="entry name" value="NUDIX"/>
    <property type="match status" value="1"/>
</dbReference>
<name>A0A4V0ZYY8_STRSO</name>
<dbReference type="OrthoDB" id="4556257at2"/>
<proteinExistence type="predicted"/>
<keyword evidence="2" id="KW-0378">Hydrolase</keyword>
<reference evidence="2 3" key="1">
    <citation type="submission" date="2018-08" db="EMBL/GenBank/DDBJ databases">
        <title>The complete genome sequence of Streptomyces seoulensis, a pioneer strain for nickel superoxide dismutase discovery.</title>
        <authorList>
            <person name="Shin J."/>
            <person name="Lee J.-S."/>
            <person name="Lee E.-J."/>
            <person name="Youn H.-D."/>
        </authorList>
    </citation>
    <scope>NUCLEOTIDE SEQUENCE [LARGE SCALE GENOMIC DNA]</scope>
    <source>
        <strain evidence="2 3">KCTC 9819</strain>
    </source>
</reference>
<dbReference type="Proteomes" id="UP000292547">
    <property type="component" value="Chromosome"/>
</dbReference>
<dbReference type="InterPro" id="IPR000086">
    <property type="entry name" value="NUDIX_hydrolase_dom"/>
</dbReference>
<dbReference type="EMBL" id="CP032229">
    <property type="protein sequence ID" value="QBJ89236.1"/>
    <property type="molecule type" value="Genomic_DNA"/>
</dbReference>
<dbReference type="SUPFAM" id="SSF55811">
    <property type="entry name" value="Nudix"/>
    <property type="match status" value="1"/>
</dbReference>
<dbReference type="AlphaFoldDB" id="A0A4V0ZYY8"/>
<dbReference type="RefSeq" id="WP_031180367.1">
    <property type="nucleotide sequence ID" value="NZ_CP032229.1"/>
</dbReference>
<dbReference type="PROSITE" id="PS51462">
    <property type="entry name" value="NUDIX"/>
    <property type="match status" value="1"/>
</dbReference>
<feature type="domain" description="Nudix hydrolase" evidence="1">
    <location>
        <begin position="83"/>
        <end position="232"/>
    </location>
</feature>
<keyword evidence="3" id="KW-1185">Reference proteome</keyword>
<sequence length="238" mass="25275">MTAELWDVSRLRFEETAPPGLTAAQRTTMDARWAAAVRANPTLFDGPVAALAGYERDGAGGLSVSWTRLTYRFRALRGLPGAPAVAALFVAVLQPCDDGRLLVGRMSPTTSAPGRWQPPGGTLEPPGDGGALDLELLRAHAARELAEETGSDTPADALVPGPVVLGARGSLGFLFTAPPRPARELRERYAELARTETASGVDPEFDRVELIGSLSELRSRPGPLASYLELAARRFFGA</sequence>
<accession>A0A4V0ZYY8</accession>
<dbReference type="InterPro" id="IPR015797">
    <property type="entry name" value="NUDIX_hydrolase-like_dom_sf"/>
</dbReference>
<evidence type="ECO:0000313" key="3">
    <source>
        <dbReference type="Proteomes" id="UP000292547"/>
    </source>
</evidence>
<dbReference type="KEGG" id="sseo:D0Z67_02200"/>
<gene>
    <name evidence="2" type="ORF">D0Z67_02200</name>
</gene>
<dbReference type="STRING" id="73044.GCA_000725795_02057"/>
<evidence type="ECO:0000259" key="1">
    <source>
        <dbReference type="PROSITE" id="PS51462"/>
    </source>
</evidence>
<dbReference type="GeneID" id="300097738"/>
<evidence type="ECO:0000313" key="2">
    <source>
        <dbReference type="EMBL" id="QBJ89236.1"/>
    </source>
</evidence>
<dbReference type="Gene3D" id="3.90.79.10">
    <property type="entry name" value="Nucleoside Triphosphate Pyrophosphohydrolase"/>
    <property type="match status" value="1"/>
</dbReference>